<comment type="caution">
    <text evidence="6">The sequence shown here is derived from an EMBL/GenBank/DDBJ whole genome shotgun (WGS) entry which is preliminary data.</text>
</comment>
<evidence type="ECO:0000313" key="6">
    <source>
        <dbReference type="EMBL" id="MDF8335518.1"/>
    </source>
</evidence>
<dbReference type="Gene3D" id="1.10.357.10">
    <property type="entry name" value="Tetracycline Repressor, domain 2"/>
    <property type="match status" value="1"/>
</dbReference>
<evidence type="ECO:0000256" key="3">
    <source>
        <dbReference type="ARBA" id="ARBA00023163"/>
    </source>
</evidence>
<organism evidence="6 7">
    <name type="scientific">Novosphingobium cyanobacteriorum</name>
    <dbReference type="NCBI Taxonomy" id="3024215"/>
    <lineage>
        <taxon>Bacteria</taxon>
        <taxon>Pseudomonadati</taxon>
        <taxon>Pseudomonadota</taxon>
        <taxon>Alphaproteobacteria</taxon>
        <taxon>Sphingomonadales</taxon>
        <taxon>Sphingomonadaceae</taxon>
        <taxon>Novosphingobium</taxon>
    </lineage>
</organism>
<protein>
    <submittedName>
        <fullName evidence="6">TetR/AcrR family transcriptional regulator</fullName>
    </submittedName>
</protein>
<evidence type="ECO:0000256" key="4">
    <source>
        <dbReference type="PROSITE-ProRule" id="PRU00335"/>
    </source>
</evidence>
<dbReference type="RefSeq" id="WP_277280479.1">
    <property type="nucleotide sequence ID" value="NZ_JAROCY010000029.1"/>
</dbReference>
<feature type="domain" description="HTH tetR-type" evidence="5">
    <location>
        <begin position="13"/>
        <end position="73"/>
    </location>
</feature>
<keyword evidence="1" id="KW-0805">Transcription regulation</keyword>
<reference evidence="6 7" key="1">
    <citation type="submission" date="2023-03" db="EMBL/GenBank/DDBJ databases">
        <title>Novosphingobium cyanobacteriorum sp. nov., isolated from a eutrophic reservoir during the Microcystis bloom period.</title>
        <authorList>
            <person name="Kang M."/>
            <person name="Le V."/>
            <person name="Ko S.-R."/>
            <person name="Lee S.-A."/>
            <person name="Ahn C.-Y."/>
        </authorList>
    </citation>
    <scope>NUCLEOTIDE SEQUENCE [LARGE SCALE GENOMIC DNA]</scope>
    <source>
        <strain evidence="6 7">HBC54</strain>
    </source>
</reference>
<evidence type="ECO:0000256" key="1">
    <source>
        <dbReference type="ARBA" id="ARBA00023015"/>
    </source>
</evidence>
<name>A0ABT6CNM7_9SPHN</name>
<dbReference type="PROSITE" id="PS50977">
    <property type="entry name" value="HTH_TETR_2"/>
    <property type="match status" value="1"/>
</dbReference>
<dbReference type="Proteomes" id="UP001222770">
    <property type="component" value="Unassembled WGS sequence"/>
</dbReference>
<evidence type="ECO:0000313" key="7">
    <source>
        <dbReference type="Proteomes" id="UP001222770"/>
    </source>
</evidence>
<dbReference type="InterPro" id="IPR023772">
    <property type="entry name" value="DNA-bd_HTH_TetR-type_CS"/>
</dbReference>
<feature type="DNA-binding region" description="H-T-H motif" evidence="4">
    <location>
        <begin position="36"/>
        <end position="55"/>
    </location>
</feature>
<dbReference type="SUPFAM" id="SSF46689">
    <property type="entry name" value="Homeodomain-like"/>
    <property type="match status" value="1"/>
</dbReference>
<keyword evidence="2 4" id="KW-0238">DNA-binding</keyword>
<accession>A0ABT6CNM7</accession>
<sequence length="119" mass="12893">MTEQKLKSRSARGSKRTRVLVVAARILNRIGVSSVSLPAIAEELGVSRAALYYYFADQEDLVFQSYRRSCEILAQHLGDAIDAGGDALSIIDSFIDRVLAPDSAEIASISDMVLSSAEN</sequence>
<keyword evidence="7" id="KW-1185">Reference proteome</keyword>
<dbReference type="EMBL" id="JAROCY010000029">
    <property type="protein sequence ID" value="MDF8335518.1"/>
    <property type="molecule type" value="Genomic_DNA"/>
</dbReference>
<dbReference type="PANTHER" id="PTHR30055:SF234">
    <property type="entry name" value="HTH-TYPE TRANSCRIPTIONAL REGULATOR BETI"/>
    <property type="match status" value="1"/>
</dbReference>
<dbReference type="InterPro" id="IPR050109">
    <property type="entry name" value="HTH-type_TetR-like_transc_reg"/>
</dbReference>
<dbReference type="InterPro" id="IPR009057">
    <property type="entry name" value="Homeodomain-like_sf"/>
</dbReference>
<evidence type="ECO:0000259" key="5">
    <source>
        <dbReference type="PROSITE" id="PS50977"/>
    </source>
</evidence>
<gene>
    <name evidence="6" type="ORF">POM99_20110</name>
</gene>
<dbReference type="PANTHER" id="PTHR30055">
    <property type="entry name" value="HTH-TYPE TRANSCRIPTIONAL REGULATOR RUTR"/>
    <property type="match status" value="1"/>
</dbReference>
<evidence type="ECO:0000256" key="2">
    <source>
        <dbReference type="ARBA" id="ARBA00023125"/>
    </source>
</evidence>
<dbReference type="InterPro" id="IPR001647">
    <property type="entry name" value="HTH_TetR"/>
</dbReference>
<dbReference type="Pfam" id="PF00440">
    <property type="entry name" value="TetR_N"/>
    <property type="match status" value="1"/>
</dbReference>
<dbReference type="PROSITE" id="PS01081">
    <property type="entry name" value="HTH_TETR_1"/>
    <property type="match status" value="1"/>
</dbReference>
<proteinExistence type="predicted"/>
<dbReference type="PRINTS" id="PR00455">
    <property type="entry name" value="HTHTETR"/>
</dbReference>
<keyword evidence="3" id="KW-0804">Transcription</keyword>